<dbReference type="InterPro" id="IPR011050">
    <property type="entry name" value="Pectin_lyase_fold/virulence"/>
</dbReference>
<protein>
    <recommendedName>
        <fullName evidence="4">CSLREA domain-containing protein</fullName>
    </recommendedName>
</protein>
<accession>A0ABY6BCM5</accession>
<feature type="chain" id="PRO_5046840451" description="CSLREA domain-containing protein" evidence="1">
    <location>
        <begin position="25"/>
        <end position="551"/>
    </location>
</feature>
<reference evidence="2" key="1">
    <citation type="submission" date="2022-09" db="EMBL/GenBank/DDBJ databases">
        <title>Tahibacter sp. nov., isolated from a fresh water.</title>
        <authorList>
            <person name="Baek J.H."/>
            <person name="Lee J.K."/>
            <person name="Kim J.M."/>
            <person name="Jeon C.O."/>
        </authorList>
    </citation>
    <scope>NUCLEOTIDE SEQUENCE</scope>
    <source>
        <strain evidence="2">W38</strain>
    </source>
</reference>
<dbReference type="SUPFAM" id="SSF51126">
    <property type="entry name" value="Pectin lyase-like"/>
    <property type="match status" value="1"/>
</dbReference>
<dbReference type="EMBL" id="CP104694">
    <property type="protein sequence ID" value="UXI66875.1"/>
    <property type="molecule type" value="Genomic_DNA"/>
</dbReference>
<dbReference type="PANTHER" id="PTHR11319:SF35">
    <property type="entry name" value="OUTER MEMBRANE PROTEIN PMPC-RELATED"/>
    <property type="match status" value="1"/>
</dbReference>
<evidence type="ECO:0000256" key="1">
    <source>
        <dbReference type="SAM" id="SignalP"/>
    </source>
</evidence>
<keyword evidence="1" id="KW-0732">Signal</keyword>
<feature type="signal peptide" evidence="1">
    <location>
        <begin position="1"/>
        <end position="24"/>
    </location>
</feature>
<dbReference type="Proteomes" id="UP001064632">
    <property type="component" value="Chromosome"/>
</dbReference>
<dbReference type="RefSeq" id="WP_261693855.1">
    <property type="nucleotide sequence ID" value="NZ_CP104694.1"/>
</dbReference>
<dbReference type="PANTHER" id="PTHR11319">
    <property type="entry name" value="G PROTEIN-COUPLED RECEPTOR-RELATED"/>
    <property type="match status" value="1"/>
</dbReference>
<name>A0ABY6BCM5_9GAMM</name>
<evidence type="ECO:0000313" key="3">
    <source>
        <dbReference type="Proteomes" id="UP001064632"/>
    </source>
</evidence>
<evidence type="ECO:0000313" key="2">
    <source>
        <dbReference type="EMBL" id="UXI66875.1"/>
    </source>
</evidence>
<organism evidence="2 3">
    <name type="scientific">Tahibacter amnicola</name>
    <dbReference type="NCBI Taxonomy" id="2976241"/>
    <lineage>
        <taxon>Bacteria</taxon>
        <taxon>Pseudomonadati</taxon>
        <taxon>Pseudomonadota</taxon>
        <taxon>Gammaproteobacteria</taxon>
        <taxon>Lysobacterales</taxon>
        <taxon>Rhodanobacteraceae</taxon>
        <taxon>Tahibacter</taxon>
    </lineage>
</organism>
<keyword evidence="3" id="KW-1185">Reference proteome</keyword>
<evidence type="ECO:0008006" key="4">
    <source>
        <dbReference type="Google" id="ProtNLM"/>
    </source>
</evidence>
<gene>
    <name evidence="2" type="ORF">N4264_19260</name>
</gene>
<proteinExistence type="predicted"/>
<sequence length="551" mass="56568">MPGYRCHTLLGATLLAAPFLSASAAVFTVGNDGSCTHDSIQAAINAAAANGPGVDDIRILAGVREAQALRIADQSVQISGGWPSCTASAPAGVTELHGGQGSVVQVRGAGGGDVHTVHLSRLRLTQGNGGDDGRGGGLDAEGALRVVLADVEIDHNEAFQGGGGAFIGGPSSGFGGILELHRGVVIHHNRATQGAGARGGGIQVERASLRVRADAVEIRDNDAVFGGGIHVQQGQVSIGNSGEPEVTQNATGLRISGNHAHIGGGVYVFGSGALFDAYELRLENNRADQYGGGLYASGGAQIQIQRDYPNANAVQCSGPDCSRIAGNQAGDGCPGTRGHGGGVYLDNARAYISQTEFRDNCAYGSPALNTWGPFLRVNSVLFARNRLTARGFDQTGAQTVSISSRNGDPARDIEMNFATFADNVFVGEGGATTPATSLYAASPGDRFVMRASAFKDPVPWTVTSAGACNRSGLTGAEFVAGGIGNYRPEAGSPLVDACSSTDVPVNSRDPELRARCLDNPVPDRGGTCDIGAYEREAGTPTDRLFANGFES</sequence>